<dbReference type="PANTHER" id="PTHR42978:SF6">
    <property type="entry name" value="QUORUM-QUENCHING LACTONASE YTNP-RELATED"/>
    <property type="match status" value="1"/>
</dbReference>
<evidence type="ECO:0000313" key="6">
    <source>
        <dbReference type="EMBL" id="TCN73273.1"/>
    </source>
</evidence>
<dbReference type="OrthoDB" id="9802897at2"/>
<dbReference type="GO" id="GO:0016787">
    <property type="term" value="F:hydrolase activity"/>
    <property type="evidence" value="ECO:0007669"/>
    <property type="project" value="UniProtKB-KW"/>
</dbReference>
<dbReference type="InterPro" id="IPR001279">
    <property type="entry name" value="Metallo-B-lactamas"/>
</dbReference>
<organism evidence="6 7">
    <name type="scientific">Acetobacteroides hydrogenigenes</name>
    <dbReference type="NCBI Taxonomy" id="979970"/>
    <lineage>
        <taxon>Bacteria</taxon>
        <taxon>Pseudomonadati</taxon>
        <taxon>Bacteroidota</taxon>
        <taxon>Bacteroidia</taxon>
        <taxon>Bacteroidales</taxon>
        <taxon>Rikenellaceae</taxon>
        <taxon>Acetobacteroides</taxon>
    </lineage>
</organism>
<sequence>MKLSPINITNFKIDGGAMFGVVPKVLWQRVYPANAANLCSWSLRSLVVEAGNRVILIDDGFGDKQDAKFFSHFHLFGGDGLLGGLSKLGYDPSDITDIVLTHLHYDHCGGGIRVNQNNGNYEAVFPNAKFHISRAQWEWAINPNAREADSFLEENILPMQELGLVNFIDDECFITEGVELRIFNGHTKGQIIPIVHHQNGGLVFVADLFPSTAHILLPYIMSYDVEPMITLQEKADFLEESLAKGFTFFFQHDFYTECCTLQRTQKGIRADRLFSLDEFLG</sequence>
<evidence type="ECO:0000256" key="2">
    <source>
        <dbReference type="ARBA" id="ARBA00022723"/>
    </source>
</evidence>
<keyword evidence="7" id="KW-1185">Reference proteome</keyword>
<dbReference type="InterPro" id="IPR036866">
    <property type="entry name" value="RibonucZ/Hydroxyglut_hydro"/>
</dbReference>
<name>A0A4R2F033_9BACT</name>
<evidence type="ECO:0000313" key="7">
    <source>
        <dbReference type="Proteomes" id="UP000294830"/>
    </source>
</evidence>
<gene>
    <name evidence="6" type="ORF">CLV25_101494</name>
</gene>
<reference evidence="6 7" key="1">
    <citation type="submission" date="2019-03" db="EMBL/GenBank/DDBJ databases">
        <title>Genomic Encyclopedia of Archaeal and Bacterial Type Strains, Phase II (KMG-II): from individual species to whole genera.</title>
        <authorList>
            <person name="Goeker M."/>
        </authorList>
    </citation>
    <scope>NUCLEOTIDE SEQUENCE [LARGE SCALE GENOMIC DNA]</scope>
    <source>
        <strain evidence="6 7">RL-C</strain>
    </source>
</reference>
<dbReference type="Gene3D" id="3.60.15.10">
    <property type="entry name" value="Ribonuclease Z/Hydroxyacylglutathione hydrolase-like"/>
    <property type="match status" value="1"/>
</dbReference>
<keyword evidence="2" id="KW-0479">Metal-binding</keyword>
<dbReference type="EMBL" id="SLWB01000001">
    <property type="protein sequence ID" value="TCN73273.1"/>
    <property type="molecule type" value="Genomic_DNA"/>
</dbReference>
<dbReference type="SUPFAM" id="SSF56281">
    <property type="entry name" value="Metallo-hydrolase/oxidoreductase"/>
    <property type="match status" value="1"/>
</dbReference>
<dbReference type="Pfam" id="PF00753">
    <property type="entry name" value="Lactamase_B"/>
    <property type="match status" value="1"/>
</dbReference>
<comment type="similarity">
    <text evidence="1">Belongs to the metallo-beta-lactamase superfamily.</text>
</comment>
<dbReference type="SMART" id="SM00849">
    <property type="entry name" value="Lactamase_B"/>
    <property type="match status" value="1"/>
</dbReference>
<dbReference type="Proteomes" id="UP000294830">
    <property type="component" value="Unassembled WGS sequence"/>
</dbReference>
<dbReference type="CDD" id="cd16281">
    <property type="entry name" value="metallo-hydrolase-like_MBL-fold"/>
    <property type="match status" value="1"/>
</dbReference>
<evidence type="ECO:0000259" key="5">
    <source>
        <dbReference type="SMART" id="SM00849"/>
    </source>
</evidence>
<keyword evidence="4" id="KW-0862">Zinc</keyword>
<dbReference type="InterPro" id="IPR051013">
    <property type="entry name" value="MBL_superfamily_lactonases"/>
</dbReference>
<feature type="domain" description="Metallo-beta-lactamase" evidence="5">
    <location>
        <begin position="42"/>
        <end position="252"/>
    </location>
</feature>
<accession>A0A4R2F033</accession>
<protein>
    <submittedName>
        <fullName evidence="6">Glyoxylase-like metal-dependent hydrolase (Beta-lactamase superfamily II)</fullName>
    </submittedName>
</protein>
<proteinExistence type="inferred from homology"/>
<evidence type="ECO:0000256" key="3">
    <source>
        <dbReference type="ARBA" id="ARBA00022801"/>
    </source>
</evidence>
<evidence type="ECO:0000256" key="1">
    <source>
        <dbReference type="ARBA" id="ARBA00007749"/>
    </source>
</evidence>
<dbReference type="GO" id="GO:0046872">
    <property type="term" value="F:metal ion binding"/>
    <property type="evidence" value="ECO:0007669"/>
    <property type="project" value="UniProtKB-KW"/>
</dbReference>
<comment type="caution">
    <text evidence="6">The sequence shown here is derived from an EMBL/GenBank/DDBJ whole genome shotgun (WGS) entry which is preliminary data.</text>
</comment>
<evidence type="ECO:0000256" key="4">
    <source>
        <dbReference type="ARBA" id="ARBA00022833"/>
    </source>
</evidence>
<dbReference type="PANTHER" id="PTHR42978">
    <property type="entry name" value="QUORUM-QUENCHING LACTONASE YTNP-RELATED-RELATED"/>
    <property type="match status" value="1"/>
</dbReference>
<dbReference type="AlphaFoldDB" id="A0A4R2F033"/>
<keyword evidence="3 6" id="KW-0378">Hydrolase</keyword>